<dbReference type="GO" id="GO:0016758">
    <property type="term" value="F:hexosyltransferase activity"/>
    <property type="evidence" value="ECO:0007669"/>
    <property type="project" value="UniProtKB-ARBA"/>
</dbReference>
<dbReference type="InterPro" id="IPR001173">
    <property type="entry name" value="Glyco_trans_2-like"/>
</dbReference>
<reference evidence="3" key="1">
    <citation type="submission" date="2018-01" db="EMBL/GenBank/DDBJ databases">
        <title>Complete genome of Tamlana sp. UJ94.</title>
        <authorList>
            <person name="Jung J."/>
            <person name="Chung D."/>
            <person name="Bae S.S."/>
            <person name="Baek K."/>
        </authorList>
    </citation>
    <scope>NUCLEOTIDE SEQUENCE [LARGE SCALE GENOMIC DNA]</scope>
    <source>
        <strain evidence="3">UJ94</strain>
    </source>
</reference>
<organism evidence="2 3">
    <name type="scientific">Pseudotamlana carrageenivorans</name>
    <dbReference type="NCBI Taxonomy" id="2069432"/>
    <lineage>
        <taxon>Bacteria</taxon>
        <taxon>Pseudomonadati</taxon>
        <taxon>Bacteroidota</taxon>
        <taxon>Flavobacteriia</taxon>
        <taxon>Flavobacteriales</taxon>
        <taxon>Flavobacteriaceae</taxon>
        <taxon>Pseudotamlana</taxon>
    </lineage>
</organism>
<dbReference type="CDD" id="cd00761">
    <property type="entry name" value="Glyco_tranf_GTA_type"/>
    <property type="match status" value="1"/>
</dbReference>
<accession>A0A2I7SE11</accession>
<dbReference type="PANTHER" id="PTHR22916">
    <property type="entry name" value="GLYCOSYLTRANSFERASE"/>
    <property type="match status" value="1"/>
</dbReference>
<dbReference type="Proteomes" id="UP000236592">
    <property type="component" value="Chromosome"/>
</dbReference>
<dbReference type="SUPFAM" id="SSF53448">
    <property type="entry name" value="Nucleotide-diphospho-sugar transferases"/>
    <property type="match status" value="1"/>
</dbReference>
<evidence type="ECO:0000313" key="3">
    <source>
        <dbReference type="Proteomes" id="UP000236592"/>
    </source>
</evidence>
<gene>
    <name evidence="2" type="ORF">C1A40_00965</name>
</gene>
<dbReference type="EMBL" id="CP025938">
    <property type="protein sequence ID" value="AUS04135.1"/>
    <property type="molecule type" value="Genomic_DNA"/>
</dbReference>
<dbReference type="PANTHER" id="PTHR22916:SF3">
    <property type="entry name" value="UDP-GLCNAC:BETAGAL BETA-1,3-N-ACETYLGLUCOSAMINYLTRANSFERASE-LIKE PROTEIN 1"/>
    <property type="match status" value="1"/>
</dbReference>
<name>A0A2I7SE11_9FLAO</name>
<keyword evidence="3" id="KW-1185">Reference proteome</keyword>
<protein>
    <recommendedName>
        <fullName evidence="1">Glycosyltransferase 2-like domain-containing protein</fullName>
    </recommendedName>
</protein>
<sequence>MSYYISVIIPAYNVEHFIEKAIRSVLIQPEVKEVVVVNDGSTDKTLQVLETLQSSNSKIKIYHHLNKVNRGRSASRNLGIIHARENYIAFLDADDFYLEKRFENDQIIFENNTTVDGVYNAVGFHYYREATETEKGIQKLNSLSQIVQPQDLFEALISSKYGYLHLNGITVKKSVFDTIGYFNESLVVAEDSDIIFKMALKCSLKACIIKTPLALRGVHEDNIFNNETLYKKYNIKLYESLISWSLKNHISKKNIDLIFNWLWVVRFRSNYLLLNDILYWGVLFLKFPKLLFSYLSIKYFPVIRLRKKLFSFLYK</sequence>
<feature type="domain" description="Glycosyltransferase 2-like" evidence="1">
    <location>
        <begin position="6"/>
        <end position="104"/>
    </location>
</feature>
<evidence type="ECO:0000313" key="2">
    <source>
        <dbReference type="EMBL" id="AUS04135.1"/>
    </source>
</evidence>
<dbReference type="AlphaFoldDB" id="A0A2I7SE11"/>
<dbReference type="InterPro" id="IPR029044">
    <property type="entry name" value="Nucleotide-diphossugar_trans"/>
</dbReference>
<dbReference type="KEGG" id="taj:C1A40_00965"/>
<evidence type="ECO:0000259" key="1">
    <source>
        <dbReference type="Pfam" id="PF00535"/>
    </source>
</evidence>
<dbReference type="Pfam" id="PF00535">
    <property type="entry name" value="Glycos_transf_2"/>
    <property type="match status" value="1"/>
</dbReference>
<dbReference type="Gene3D" id="3.90.550.10">
    <property type="entry name" value="Spore Coat Polysaccharide Biosynthesis Protein SpsA, Chain A"/>
    <property type="match status" value="1"/>
</dbReference>
<proteinExistence type="predicted"/>